<dbReference type="PANTHER" id="PTHR46212">
    <property type="entry name" value="PEFLIN"/>
    <property type="match status" value="1"/>
</dbReference>
<dbReference type="AlphaFoldDB" id="A0A1B9I1W2"/>
<dbReference type="InterPro" id="IPR011992">
    <property type="entry name" value="EF-hand-dom_pair"/>
</dbReference>
<dbReference type="EMBL" id="KI894011">
    <property type="protein sequence ID" value="OCF49485.1"/>
    <property type="molecule type" value="Genomic_DNA"/>
</dbReference>
<feature type="region of interest" description="Disordered" evidence="6">
    <location>
        <begin position="1"/>
        <end position="259"/>
    </location>
</feature>
<feature type="domain" description="EF-hand" evidence="7">
    <location>
        <begin position="332"/>
        <end position="367"/>
    </location>
</feature>
<feature type="compositionally biased region" description="Low complexity" evidence="6">
    <location>
        <begin position="39"/>
        <end position="51"/>
    </location>
</feature>
<evidence type="ECO:0000256" key="6">
    <source>
        <dbReference type="SAM" id="MobiDB-lite"/>
    </source>
</evidence>
<dbReference type="SUPFAM" id="SSF47473">
    <property type="entry name" value="EF-hand"/>
    <property type="match status" value="1"/>
</dbReference>
<evidence type="ECO:0000256" key="4">
    <source>
        <dbReference type="ARBA" id="ARBA00022737"/>
    </source>
</evidence>
<dbReference type="Pfam" id="PF13499">
    <property type="entry name" value="EF-hand_7"/>
    <property type="match status" value="1"/>
</dbReference>
<dbReference type="GO" id="GO:0005737">
    <property type="term" value="C:cytoplasm"/>
    <property type="evidence" value="ECO:0007669"/>
    <property type="project" value="UniProtKB-SubCell"/>
</dbReference>
<feature type="compositionally biased region" description="Low complexity" evidence="6">
    <location>
        <begin position="142"/>
        <end position="159"/>
    </location>
</feature>
<organism evidence="8">
    <name type="scientific">Kwoniella pini CBS 10737</name>
    <dbReference type="NCBI Taxonomy" id="1296096"/>
    <lineage>
        <taxon>Eukaryota</taxon>
        <taxon>Fungi</taxon>
        <taxon>Dikarya</taxon>
        <taxon>Basidiomycota</taxon>
        <taxon>Agaricomycotina</taxon>
        <taxon>Tremellomycetes</taxon>
        <taxon>Tremellales</taxon>
        <taxon>Cryptococcaceae</taxon>
        <taxon>Kwoniella</taxon>
    </lineage>
</organism>
<evidence type="ECO:0000256" key="2">
    <source>
        <dbReference type="ARBA" id="ARBA00022490"/>
    </source>
</evidence>
<gene>
    <name evidence="8" type="ORF">I206_04006</name>
</gene>
<evidence type="ECO:0000256" key="1">
    <source>
        <dbReference type="ARBA" id="ARBA00004496"/>
    </source>
</evidence>
<dbReference type="OrthoDB" id="186625at2759"/>
<proteinExistence type="predicted"/>
<dbReference type="Gene3D" id="1.10.238.10">
    <property type="entry name" value="EF-hand"/>
    <property type="match status" value="1"/>
</dbReference>
<feature type="compositionally biased region" description="Pro residues" evidence="6">
    <location>
        <begin position="126"/>
        <end position="141"/>
    </location>
</feature>
<keyword evidence="2" id="KW-0963">Cytoplasm</keyword>
<evidence type="ECO:0000256" key="5">
    <source>
        <dbReference type="ARBA" id="ARBA00022837"/>
    </source>
</evidence>
<dbReference type="CDD" id="cd16180">
    <property type="entry name" value="EFh_PEF_Group_I"/>
    <property type="match status" value="1"/>
</dbReference>
<dbReference type="Pfam" id="PF13405">
    <property type="entry name" value="EF-hand_6"/>
    <property type="match status" value="1"/>
</dbReference>
<name>A0A1B9I1W2_9TREE</name>
<feature type="compositionally biased region" description="Basic and acidic residues" evidence="6">
    <location>
        <begin position="64"/>
        <end position="83"/>
    </location>
</feature>
<feature type="compositionally biased region" description="Low complexity" evidence="6">
    <location>
        <begin position="168"/>
        <end position="181"/>
    </location>
</feature>
<dbReference type="InterPro" id="IPR051426">
    <property type="entry name" value="Peflin/Sorcin_CaBP"/>
</dbReference>
<dbReference type="InterPro" id="IPR002048">
    <property type="entry name" value="EF_hand_dom"/>
</dbReference>
<accession>A0A1B9I1W2</accession>
<feature type="compositionally biased region" description="Pro residues" evidence="6">
    <location>
        <begin position="182"/>
        <end position="199"/>
    </location>
</feature>
<dbReference type="SMART" id="SM00054">
    <property type="entry name" value="EFh"/>
    <property type="match status" value="3"/>
</dbReference>
<dbReference type="STRING" id="1296096.A0A1B9I1W2"/>
<feature type="compositionally biased region" description="Low complexity" evidence="6">
    <location>
        <begin position="112"/>
        <end position="125"/>
    </location>
</feature>
<keyword evidence="3" id="KW-0479">Metal-binding</keyword>
<keyword evidence="4" id="KW-0677">Repeat</keyword>
<comment type="subcellular location">
    <subcellularLocation>
        <location evidence="1">Cytoplasm</location>
    </subcellularLocation>
</comment>
<evidence type="ECO:0000256" key="3">
    <source>
        <dbReference type="ARBA" id="ARBA00022723"/>
    </source>
</evidence>
<feature type="compositionally biased region" description="Low complexity" evidence="6">
    <location>
        <begin position="200"/>
        <end position="229"/>
    </location>
</feature>
<protein>
    <submittedName>
        <fullName evidence="8">Calcium-binding protein</fullName>
    </submittedName>
</protein>
<dbReference type="GO" id="GO:0005509">
    <property type="term" value="F:calcium ion binding"/>
    <property type="evidence" value="ECO:0007669"/>
    <property type="project" value="InterPro"/>
</dbReference>
<evidence type="ECO:0000259" key="7">
    <source>
        <dbReference type="PROSITE" id="PS50222"/>
    </source>
</evidence>
<reference evidence="8" key="2">
    <citation type="submission" date="2016-07" db="EMBL/GenBank/DDBJ databases">
        <title>Evolution of pathogenesis and genome organization in the Tremellales.</title>
        <authorList>
            <person name="Cuomo C."/>
            <person name="Litvintseva A."/>
            <person name="Heitman J."/>
            <person name="Chen Y."/>
            <person name="Sun S."/>
            <person name="Springer D."/>
            <person name="Dromer F."/>
            <person name="Young S."/>
            <person name="Zeng Q."/>
            <person name="Chapman S."/>
            <person name="Gujja S."/>
            <person name="Saif S."/>
            <person name="Birren B."/>
        </authorList>
    </citation>
    <scope>NUCLEOTIDE SEQUENCE</scope>
    <source>
        <strain evidence="8">CBS 10737</strain>
    </source>
</reference>
<keyword evidence="5" id="KW-0106">Calcium</keyword>
<dbReference type="PROSITE" id="PS50222">
    <property type="entry name" value="EF_HAND_2"/>
    <property type="match status" value="1"/>
</dbReference>
<evidence type="ECO:0000313" key="8">
    <source>
        <dbReference type="EMBL" id="OCF49485.1"/>
    </source>
</evidence>
<reference evidence="8" key="1">
    <citation type="submission" date="2013-07" db="EMBL/GenBank/DDBJ databases">
        <title>The Genome Sequence of Cryptococcus pinus CBS10737.</title>
        <authorList>
            <consortium name="The Broad Institute Genome Sequencing Platform"/>
            <person name="Cuomo C."/>
            <person name="Litvintseva A."/>
            <person name="Chen Y."/>
            <person name="Heitman J."/>
            <person name="Sun S."/>
            <person name="Springer D."/>
            <person name="Dromer F."/>
            <person name="Young S.K."/>
            <person name="Zeng Q."/>
            <person name="Gargeya S."/>
            <person name="Fitzgerald M."/>
            <person name="Abouelleil A."/>
            <person name="Alvarado L."/>
            <person name="Berlin A.M."/>
            <person name="Chapman S.B."/>
            <person name="Dewar J."/>
            <person name="Goldberg J."/>
            <person name="Griggs A."/>
            <person name="Gujja S."/>
            <person name="Hansen M."/>
            <person name="Howarth C."/>
            <person name="Imamovic A."/>
            <person name="Larimer J."/>
            <person name="McCowan C."/>
            <person name="Murphy C."/>
            <person name="Pearson M."/>
            <person name="Priest M."/>
            <person name="Roberts A."/>
            <person name="Saif S."/>
            <person name="Shea T."/>
            <person name="Sykes S."/>
            <person name="Wortman J."/>
            <person name="Nusbaum C."/>
            <person name="Birren B."/>
        </authorList>
    </citation>
    <scope>NUCLEOTIDE SEQUENCE [LARGE SCALE GENOMIC DNA]</scope>
    <source>
        <strain evidence="8">CBS 10737</strain>
    </source>
</reference>
<sequence>MAYLGRPSGGDSPFAIGDRAMRDTSSPQPPSQRNPTPRQPNNMGPPQQQGGFMDTPSPYGSASDEARRRYEERYAKKRAEDAAKAQAELQPSAPPPPPQQQQQYSQPPPQQGLPGAYGQPQQQYSQPPPPPRQQYTSPPPQQSGFDPRQQQYQSGQQPQQGPPGGYGQRPQSLGRPPQGYTSPPPQQYQQGGPPPPPAPQQQQQRPPSQRQRWSQQSQNQSQNQYGQYNQPPPPPPQQQQQWQQQSHHPQQVQASPPMGADDAELHRMFVQFDSSRSGDLSTTDLQRLLAKDTMMDAREDAVKMLTKLFITDIFDTDKSGTINFQEFEGLYRYIQDWHGIFRRFDRDNSGTIDRKELHNALLGFGFSLPKEMVISLEKRFAPPPKAGQAPTKGISFDRFLMACVTVKHYTEGFRRLDINGSGHITIDYNQFMELVLDAPS</sequence>
<feature type="compositionally biased region" description="Low complexity" evidence="6">
    <location>
        <begin position="238"/>
        <end position="257"/>
    </location>
</feature>
<dbReference type="GO" id="GO:0048306">
    <property type="term" value="F:calcium-dependent protein binding"/>
    <property type="evidence" value="ECO:0007669"/>
    <property type="project" value="UniProtKB-ARBA"/>
</dbReference>
<dbReference type="PANTHER" id="PTHR46212:SF3">
    <property type="entry name" value="GH27120P"/>
    <property type="match status" value="1"/>
</dbReference>
<dbReference type="PROSITE" id="PS00018">
    <property type="entry name" value="EF_HAND_1"/>
    <property type="match status" value="2"/>
</dbReference>
<dbReference type="InterPro" id="IPR018247">
    <property type="entry name" value="EF_Hand_1_Ca_BS"/>
</dbReference>